<keyword evidence="1" id="KW-0677">Repeat</keyword>
<dbReference type="SUPFAM" id="SSF52540">
    <property type="entry name" value="P-loop containing nucleoside triphosphate hydrolases"/>
    <property type="match status" value="1"/>
</dbReference>
<dbReference type="Pfam" id="PF22939">
    <property type="entry name" value="WHD_GPIID"/>
    <property type="match status" value="1"/>
</dbReference>
<dbReference type="InterPro" id="IPR056884">
    <property type="entry name" value="NPHP3-like_N"/>
</dbReference>
<evidence type="ECO:0000313" key="4">
    <source>
        <dbReference type="EMBL" id="KAK3331441.1"/>
    </source>
</evidence>
<evidence type="ECO:0008006" key="6">
    <source>
        <dbReference type="Google" id="ProtNLM"/>
    </source>
</evidence>
<dbReference type="InterPro" id="IPR054471">
    <property type="entry name" value="GPIID_WHD"/>
</dbReference>
<evidence type="ECO:0000259" key="3">
    <source>
        <dbReference type="Pfam" id="PF24883"/>
    </source>
</evidence>
<sequence>MSTALSQAASLKPDIRLAQALSEFCASLNDARANEFKALRTRSPPTPADVIKLTEEINRDGSRAHKTWRPYATSMALFLDKVQTLSRIGDLLLGASQNLMATGIWAAVKVTLGIAVGSLTFFRRISELFLKVGRSSHITEDLVHVFPGSKELQDLMCEYLITLVSFCQKIVQVLNKPTLIRLTSPFIAFFDKEALKFEDDLTRWSTAIDRRSVVLLSHRQVESADTITKISRTLTQWAPTSDAKKQQALMLRSERLQKMLCPRQEVQQRIAAWRRQRKKGTSNWLFQNTDYLKWKTFEGFSTLWIRGKLGSGKTVLMANLVAELYSLCSPVHAQKAAETTAQTPPILAYFFCNSDYANSNTYEKVVGSIFQQFLALCEPGSKVFANLDEHLKRSSSSPLDTETRSIIRNALPKNSSLFIVLDAIDECDPSVVVRILSAVRQLIFLGESPIHLCFSTRTDAPINERIGTLFSEAFTITMTPSTLSSEMHSFIDAEFERRQHIRRLDKSLEEIIKAVLVEASEGMYLWVALQIEALFPLHNTTLISPADILKLLEQPPKDLDEAFNRALRRITDTRYGKAIFQLVAGARRPLTLAELRIALHVQPGETDWSAVPLSLPPDARAIIGLCGGGLLEIEEEDDTVRFIHHSVLQYLLSLRGHRITDAPTATALATSDYHFYQGEADILLGSVCVTYLHYGIFNTSLGPTSPSLVISTDQITNHVASLVATTSSEANMASKIVATIKRSRVSSAQQQELNIGQMLQRYLEPKVDADELLVFSDYAHENWLWHANFLWTIHESKVYTLFQSLLRSPAGHVTWPFDPNRAIVHSPSNQMRWAWLNSHFGILFDYLSISPNSVDVALSKLFEDTYRDPWPWSPGNMMRIPTPGWHVPKHSGLRPDSST</sequence>
<accession>A0AAE0MG90</accession>
<dbReference type="AlphaFoldDB" id="A0AAE0MG90"/>
<feature type="domain" description="GPI inositol-deacylase winged helix" evidence="2">
    <location>
        <begin position="573"/>
        <end position="653"/>
    </location>
</feature>
<reference evidence="4" key="1">
    <citation type="journal article" date="2023" name="Mol. Phylogenet. Evol.">
        <title>Genome-scale phylogeny and comparative genomics of the fungal order Sordariales.</title>
        <authorList>
            <person name="Hensen N."/>
            <person name="Bonometti L."/>
            <person name="Westerberg I."/>
            <person name="Brannstrom I.O."/>
            <person name="Guillou S."/>
            <person name="Cros-Aarteil S."/>
            <person name="Calhoun S."/>
            <person name="Haridas S."/>
            <person name="Kuo A."/>
            <person name="Mondo S."/>
            <person name="Pangilinan J."/>
            <person name="Riley R."/>
            <person name="LaButti K."/>
            <person name="Andreopoulos B."/>
            <person name="Lipzen A."/>
            <person name="Chen C."/>
            <person name="Yan M."/>
            <person name="Daum C."/>
            <person name="Ng V."/>
            <person name="Clum A."/>
            <person name="Steindorff A."/>
            <person name="Ohm R.A."/>
            <person name="Martin F."/>
            <person name="Silar P."/>
            <person name="Natvig D.O."/>
            <person name="Lalanne C."/>
            <person name="Gautier V."/>
            <person name="Ament-Velasquez S.L."/>
            <person name="Kruys A."/>
            <person name="Hutchinson M.I."/>
            <person name="Powell A.J."/>
            <person name="Barry K."/>
            <person name="Miller A.N."/>
            <person name="Grigoriev I.V."/>
            <person name="Debuchy R."/>
            <person name="Gladieux P."/>
            <person name="Hiltunen Thoren M."/>
            <person name="Johannesson H."/>
        </authorList>
    </citation>
    <scope>NUCLEOTIDE SEQUENCE</scope>
    <source>
        <strain evidence="4">CBS 118394</strain>
    </source>
</reference>
<organism evidence="4 5">
    <name type="scientific">Apodospora peruviana</name>
    <dbReference type="NCBI Taxonomy" id="516989"/>
    <lineage>
        <taxon>Eukaryota</taxon>
        <taxon>Fungi</taxon>
        <taxon>Dikarya</taxon>
        <taxon>Ascomycota</taxon>
        <taxon>Pezizomycotina</taxon>
        <taxon>Sordariomycetes</taxon>
        <taxon>Sordariomycetidae</taxon>
        <taxon>Sordariales</taxon>
        <taxon>Lasiosphaeriaceae</taxon>
        <taxon>Apodospora</taxon>
    </lineage>
</organism>
<dbReference type="PANTHER" id="PTHR10039:SF10">
    <property type="entry name" value="NACHT DOMAIN-CONTAINING PROTEIN"/>
    <property type="match status" value="1"/>
</dbReference>
<proteinExistence type="predicted"/>
<keyword evidence="5" id="KW-1185">Reference proteome</keyword>
<dbReference type="InterPro" id="IPR027417">
    <property type="entry name" value="P-loop_NTPase"/>
</dbReference>
<dbReference type="EMBL" id="JAUEDM010000001">
    <property type="protein sequence ID" value="KAK3331441.1"/>
    <property type="molecule type" value="Genomic_DNA"/>
</dbReference>
<evidence type="ECO:0000313" key="5">
    <source>
        <dbReference type="Proteomes" id="UP001283341"/>
    </source>
</evidence>
<feature type="domain" description="Nephrocystin 3-like N-terminal" evidence="3">
    <location>
        <begin position="280"/>
        <end position="457"/>
    </location>
</feature>
<evidence type="ECO:0000259" key="2">
    <source>
        <dbReference type="Pfam" id="PF22939"/>
    </source>
</evidence>
<dbReference type="PANTHER" id="PTHR10039">
    <property type="entry name" value="AMELOGENIN"/>
    <property type="match status" value="1"/>
</dbReference>
<dbReference type="Pfam" id="PF24883">
    <property type="entry name" value="NPHP3_N"/>
    <property type="match status" value="1"/>
</dbReference>
<protein>
    <recommendedName>
        <fullName evidence="6">NACHT domain-containing protein</fullName>
    </recommendedName>
</protein>
<comment type="caution">
    <text evidence="4">The sequence shown here is derived from an EMBL/GenBank/DDBJ whole genome shotgun (WGS) entry which is preliminary data.</text>
</comment>
<gene>
    <name evidence="4" type="ORF">B0H66DRAFT_97208</name>
</gene>
<reference evidence="4" key="2">
    <citation type="submission" date="2023-06" db="EMBL/GenBank/DDBJ databases">
        <authorList>
            <consortium name="Lawrence Berkeley National Laboratory"/>
            <person name="Haridas S."/>
            <person name="Hensen N."/>
            <person name="Bonometti L."/>
            <person name="Westerberg I."/>
            <person name="Brannstrom I.O."/>
            <person name="Guillou S."/>
            <person name="Cros-Aarteil S."/>
            <person name="Calhoun S."/>
            <person name="Kuo A."/>
            <person name="Mondo S."/>
            <person name="Pangilinan J."/>
            <person name="Riley R."/>
            <person name="Labutti K."/>
            <person name="Andreopoulos B."/>
            <person name="Lipzen A."/>
            <person name="Chen C."/>
            <person name="Yanf M."/>
            <person name="Daum C."/>
            <person name="Ng V."/>
            <person name="Clum A."/>
            <person name="Steindorff A."/>
            <person name="Ohm R."/>
            <person name="Martin F."/>
            <person name="Silar P."/>
            <person name="Natvig D."/>
            <person name="Lalanne C."/>
            <person name="Gautier V."/>
            <person name="Ament-Velasquez S.L."/>
            <person name="Kruys A."/>
            <person name="Hutchinson M.I."/>
            <person name="Powell A.J."/>
            <person name="Barry K."/>
            <person name="Miller A.N."/>
            <person name="Grigoriev I.V."/>
            <person name="Debuchy R."/>
            <person name="Gladieux P."/>
            <person name="Thoren M.H."/>
            <person name="Johannesson H."/>
        </authorList>
    </citation>
    <scope>NUCLEOTIDE SEQUENCE</scope>
    <source>
        <strain evidence="4">CBS 118394</strain>
    </source>
</reference>
<dbReference type="Proteomes" id="UP001283341">
    <property type="component" value="Unassembled WGS sequence"/>
</dbReference>
<name>A0AAE0MG90_9PEZI</name>
<evidence type="ECO:0000256" key="1">
    <source>
        <dbReference type="ARBA" id="ARBA00022737"/>
    </source>
</evidence>
<dbReference type="Gene3D" id="3.40.50.300">
    <property type="entry name" value="P-loop containing nucleotide triphosphate hydrolases"/>
    <property type="match status" value="1"/>
</dbReference>